<dbReference type="GeneID" id="78086631"/>
<dbReference type="Proteomes" id="UP000006034">
    <property type="component" value="Unassembled WGS sequence"/>
</dbReference>
<evidence type="ECO:0000313" key="8">
    <source>
        <dbReference type="Proteomes" id="UP000006034"/>
    </source>
</evidence>
<feature type="transmembrane region" description="Helical" evidence="6">
    <location>
        <begin position="154"/>
        <end position="175"/>
    </location>
</feature>
<feature type="transmembrane region" description="Helical" evidence="6">
    <location>
        <begin position="187"/>
        <end position="205"/>
    </location>
</feature>
<evidence type="ECO:0000256" key="4">
    <source>
        <dbReference type="ARBA" id="ARBA00022989"/>
    </source>
</evidence>
<evidence type="ECO:0008006" key="9">
    <source>
        <dbReference type="Google" id="ProtNLM"/>
    </source>
</evidence>
<dbReference type="eggNOG" id="COG1280">
    <property type="taxonomic scope" value="Bacteria"/>
</dbReference>
<keyword evidence="2" id="KW-1003">Cell membrane</keyword>
<dbReference type="HOGENOM" id="CLU_079569_3_2_7"/>
<name>E5Y5P7_BILW3</name>
<evidence type="ECO:0000256" key="3">
    <source>
        <dbReference type="ARBA" id="ARBA00022692"/>
    </source>
</evidence>
<proteinExistence type="predicted"/>
<dbReference type="PANTHER" id="PTHR30086:SF20">
    <property type="entry name" value="ARGININE EXPORTER PROTEIN ARGO-RELATED"/>
    <property type="match status" value="1"/>
</dbReference>
<dbReference type="OrthoDB" id="9804822at2"/>
<feature type="transmembrane region" description="Helical" evidence="6">
    <location>
        <begin position="72"/>
        <end position="92"/>
    </location>
</feature>
<dbReference type="InterPro" id="IPR001123">
    <property type="entry name" value="LeuE-type"/>
</dbReference>
<reference evidence="7 8" key="2">
    <citation type="submission" date="2013-04" db="EMBL/GenBank/DDBJ databases">
        <title>The Genome Sequence of Bilophila wadsworthia 3_1_6.</title>
        <authorList>
            <consortium name="The Broad Institute Genomics Platform"/>
            <person name="Earl A."/>
            <person name="Ward D."/>
            <person name="Feldgarden M."/>
            <person name="Gevers D."/>
            <person name="Sibley C."/>
            <person name="Strauss J."/>
            <person name="Allen-Vercoe E."/>
            <person name="Walker B."/>
            <person name="Young S."/>
            <person name="Zeng Q."/>
            <person name="Gargeya S."/>
            <person name="Fitzgerald M."/>
            <person name="Haas B."/>
            <person name="Abouelleil A."/>
            <person name="Allen A.W."/>
            <person name="Alvarado L."/>
            <person name="Arachchi H.M."/>
            <person name="Berlin A.M."/>
            <person name="Chapman S.B."/>
            <person name="Gainer-Dewar J."/>
            <person name="Goldberg J."/>
            <person name="Griggs A."/>
            <person name="Gujja S."/>
            <person name="Hansen M."/>
            <person name="Howarth C."/>
            <person name="Imamovic A."/>
            <person name="Ireland A."/>
            <person name="Larimer J."/>
            <person name="McCowan C."/>
            <person name="Murphy C."/>
            <person name="Pearson M."/>
            <person name="Poon T.W."/>
            <person name="Priest M."/>
            <person name="Roberts A."/>
            <person name="Saif S."/>
            <person name="Shea T."/>
            <person name="Sisk P."/>
            <person name="Sykes S."/>
            <person name="Wortman J."/>
            <person name="Nusbaum C."/>
            <person name="Birren B."/>
        </authorList>
    </citation>
    <scope>NUCLEOTIDE SEQUENCE [LARGE SCALE GENOMIC DNA]</scope>
    <source>
        <strain evidence="7 8">3_1_6</strain>
    </source>
</reference>
<evidence type="ECO:0000313" key="7">
    <source>
        <dbReference type="EMBL" id="EFV44609.1"/>
    </source>
</evidence>
<dbReference type="AlphaFoldDB" id="E5Y5P7"/>
<gene>
    <name evidence="7" type="ORF">HMPREF0179_01510</name>
</gene>
<organism evidence="7 8">
    <name type="scientific">Bilophila wadsworthia (strain 3_1_6)</name>
    <dbReference type="NCBI Taxonomy" id="563192"/>
    <lineage>
        <taxon>Bacteria</taxon>
        <taxon>Pseudomonadati</taxon>
        <taxon>Thermodesulfobacteriota</taxon>
        <taxon>Desulfovibrionia</taxon>
        <taxon>Desulfovibrionales</taxon>
        <taxon>Desulfovibrionaceae</taxon>
        <taxon>Bilophila</taxon>
    </lineage>
</organism>
<dbReference type="GO" id="GO:0015171">
    <property type="term" value="F:amino acid transmembrane transporter activity"/>
    <property type="evidence" value="ECO:0007669"/>
    <property type="project" value="TreeGrafter"/>
</dbReference>
<dbReference type="PIRSF" id="PIRSF006324">
    <property type="entry name" value="LeuE"/>
    <property type="match status" value="1"/>
</dbReference>
<dbReference type="Pfam" id="PF01810">
    <property type="entry name" value="LysE"/>
    <property type="match status" value="1"/>
</dbReference>
<dbReference type="RefSeq" id="WP_005026775.1">
    <property type="nucleotide sequence ID" value="NZ_KE150238.1"/>
</dbReference>
<feature type="transmembrane region" description="Helical" evidence="6">
    <location>
        <begin position="112"/>
        <end position="134"/>
    </location>
</feature>
<keyword evidence="4 6" id="KW-1133">Transmembrane helix</keyword>
<accession>E5Y5P7</accession>
<dbReference type="PANTHER" id="PTHR30086">
    <property type="entry name" value="ARGININE EXPORTER PROTEIN ARGO"/>
    <property type="match status" value="1"/>
</dbReference>
<feature type="transmembrane region" description="Helical" evidence="6">
    <location>
        <begin position="41"/>
        <end position="66"/>
    </location>
</feature>
<evidence type="ECO:0000256" key="2">
    <source>
        <dbReference type="ARBA" id="ARBA00022475"/>
    </source>
</evidence>
<dbReference type="GO" id="GO:0005886">
    <property type="term" value="C:plasma membrane"/>
    <property type="evidence" value="ECO:0007669"/>
    <property type="project" value="UniProtKB-SubCell"/>
</dbReference>
<evidence type="ECO:0000256" key="5">
    <source>
        <dbReference type="ARBA" id="ARBA00023136"/>
    </source>
</evidence>
<evidence type="ECO:0000256" key="1">
    <source>
        <dbReference type="ARBA" id="ARBA00004651"/>
    </source>
</evidence>
<reference evidence="7 8" key="1">
    <citation type="submission" date="2010-10" db="EMBL/GenBank/DDBJ databases">
        <authorList>
            <consortium name="The Broad Institute Genome Sequencing Platform"/>
            <person name="Ward D."/>
            <person name="Earl A."/>
            <person name="Feldgarden M."/>
            <person name="Young S.K."/>
            <person name="Gargeya S."/>
            <person name="Zeng Q."/>
            <person name="Alvarado L."/>
            <person name="Berlin A."/>
            <person name="Bochicchio J."/>
            <person name="Chapman S.B."/>
            <person name="Chen Z."/>
            <person name="Freedman E."/>
            <person name="Gellesch M."/>
            <person name="Goldberg J."/>
            <person name="Griggs A."/>
            <person name="Gujja S."/>
            <person name="Heilman E."/>
            <person name="Heiman D."/>
            <person name="Howarth C."/>
            <person name="Mehta T."/>
            <person name="Neiman D."/>
            <person name="Pearson M."/>
            <person name="Roberts A."/>
            <person name="Saif S."/>
            <person name="Shea T."/>
            <person name="Shenoy N."/>
            <person name="Sisk P."/>
            <person name="Stolte C."/>
            <person name="Sykes S."/>
            <person name="White J."/>
            <person name="Yandava C."/>
            <person name="Allen-Vercoe E."/>
            <person name="Sibley C."/>
            <person name="Ambrose C.E."/>
            <person name="Strauss J."/>
            <person name="Daigneault M."/>
            <person name="Haas B."/>
            <person name="Nusbaum C."/>
            <person name="Birren B."/>
        </authorList>
    </citation>
    <scope>NUCLEOTIDE SEQUENCE [LARGE SCALE GENOMIC DNA]</scope>
    <source>
        <strain evidence="7 8">3_1_6</strain>
    </source>
</reference>
<dbReference type="EMBL" id="ADCP02000001">
    <property type="protein sequence ID" value="EFV44609.1"/>
    <property type="molecule type" value="Genomic_DNA"/>
</dbReference>
<evidence type="ECO:0000256" key="6">
    <source>
        <dbReference type="SAM" id="Phobius"/>
    </source>
</evidence>
<protein>
    <recommendedName>
        <fullName evidence="9">Homoserine/Threonine efflux protein</fullName>
    </recommendedName>
</protein>
<feature type="transmembrane region" description="Helical" evidence="6">
    <location>
        <begin position="6"/>
        <end position="29"/>
    </location>
</feature>
<keyword evidence="5 6" id="KW-0472">Membrane</keyword>
<comment type="subcellular location">
    <subcellularLocation>
        <location evidence="1">Cell membrane</location>
        <topology evidence="1">Multi-pass membrane protein</topology>
    </subcellularLocation>
</comment>
<comment type="caution">
    <text evidence="7">The sequence shown here is derived from an EMBL/GenBank/DDBJ whole genome shotgun (WGS) entry which is preliminary data.</text>
</comment>
<keyword evidence="8" id="KW-1185">Reference proteome</keyword>
<sequence>MLPLETLGAFFVTAIVMGLAPGPDNIFVLTQSALYGFRAGIVTTLGLMTGLFGHTAAVALGVAALFQTSEMAFTVLKCAGAAYLLYLAWLSFRSGASRAWLEQSTFPGYWALYRRGVIMNITNPKVTLFFLAFLPQFAKPELGNVPLQIVTLGLLFQLATLAVFGGVSFLGGRLAEWFNASIRGQIILNRITACIFTALALLLIFSSR</sequence>
<keyword evidence="3 6" id="KW-0812">Transmembrane</keyword>